<gene>
    <name evidence="10" type="ORF">HG537_0E03740</name>
</gene>
<evidence type="ECO:0000256" key="9">
    <source>
        <dbReference type="SAM" id="MobiDB-lite"/>
    </source>
</evidence>
<evidence type="ECO:0000313" key="10">
    <source>
        <dbReference type="EMBL" id="QLQ81019.1"/>
    </source>
</evidence>
<keyword evidence="2" id="KW-0479">Metal-binding</keyword>
<feature type="region of interest" description="Disordered" evidence="9">
    <location>
        <begin position="61"/>
        <end position="82"/>
    </location>
</feature>
<dbReference type="AlphaFoldDB" id="A0A7H9HUS2"/>
<dbReference type="GO" id="GO:0003735">
    <property type="term" value="F:structural constituent of ribosome"/>
    <property type="evidence" value="ECO:0007669"/>
    <property type="project" value="TreeGrafter"/>
</dbReference>
<evidence type="ECO:0000256" key="7">
    <source>
        <dbReference type="ARBA" id="ARBA00045681"/>
    </source>
</evidence>
<evidence type="ECO:0008006" key="12">
    <source>
        <dbReference type="Google" id="ProtNLM"/>
    </source>
</evidence>
<keyword evidence="5" id="KW-0411">Iron-sulfur</keyword>
<dbReference type="InterPro" id="IPR015324">
    <property type="entry name" value="Ribosomal_Rsm22-like"/>
</dbReference>
<evidence type="ECO:0000256" key="8">
    <source>
        <dbReference type="SAM" id="Coils"/>
    </source>
</evidence>
<sequence length="703" mass="80710">MLKATRIRCVNSIRFSSKLYKGKLYDIDIDLQPQSTSQRSFGIVLEENDDNVNVIDHSELMSQQSQSPYRRKSGAPLHGKNAQEARLLPETLQARTFRDQIDLNPIVKQAISNNILSLQIPGNVRRSAANYFVELYREKLHKPAKTEMEVDAHIASVFVQNYGSIYQSLAELRKRVGWEKFNPRRILDVGYGPATGIVALNDLMGKDFKPELKEGVILSSLEMQKRAKIILSRQLNEIVDPVSTETKSNEEMESKDDDLVEGNDLIGAVMTKKIKIETKLRKSIPGSNQYDLIILTHQLLKHEERFPIQIDDNLDHYLKMLSPGGHIVIIERGNPLGFEIIARARQIMIRPENYPDEHGKIPRPYQKGAIASLADLRESDGNKTKEEAKKLMEEIALQHGEVEPQDLEFEPEILREMEKNSDPEPSYHLKIIAPCPHHRKCPLQVGNPRYYEYDEGKKLKFCNFQKSIIRPKFTIELKKGKVLATPWQEPTDGVGKPGVAKAGTGRPNGRNYEILNYSYLIAERAPTDIETVTNIDRQRQESKAVYDIGSLGDNTEQTWPRIINQPIKRKGHVTFDLCGSSGQLEKWVIPKSFSKEIYHDARKACKGDLWGLEGKTKMRGAANLKVEKFEKLEKERLKKVKRDLKKQDREINKKYNEIQVQETARIEDEVENLAMIFGHDFTTDSKRKDKLYRKRKHDINDQL</sequence>
<dbReference type="GO" id="GO:0046872">
    <property type="term" value="F:metal ion binding"/>
    <property type="evidence" value="ECO:0007669"/>
    <property type="project" value="UniProtKB-KW"/>
</dbReference>
<proteinExistence type="predicted"/>
<dbReference type="SUPFAM" id="SSF53335">
    <property type="entry name" value="S-adenosyl-L-methionine-dependent methyltransferases"/>
    <property type="match status" value="1"/>
</dbReference>
<keyword evidence="4" id="KW-0408">Iron</keyword>
<dbReference type="EMBL" id="CP059271">
    <property type="protein sequence ID" value="QLQ81019.1"/>
    <property type="molecule type" value="Genomic_DNA"/>
</dbReference>
<protein>
    <recommendedName>
        <fullName evidence="12">37S ribosomal protein S22</fullName>
    </recommendedName>
</protein>
<name>A0A7H9HUS2_9SACH</name>
<keyword evidence="6" id="KW-0496">Mitochondrion</keyword>
<evidence type="ECO:0000256" key="2">
    <source>
        <dbReference type="ARBA" id="ARBA00022723"/>
    </source>
</evidence>
<evidence type="ECO:0000256" key="5">
    <source>
        <dbReference type="ARBA" id="ARBA00023014"/>
    </source>
</evidence>
<feature type="coiled-coil region" evidence="8">
    <location>
        <begin position="627"/>
        <end position="657"/>
    </location>
</feature>
<evidence type="ECO:0000256" key="3">
    <source>
        <dbReference type="ARBA" id="ARBA00022946"/>
    </source>
</evidence>
<dbReference type="PANTHER" id="PTHR13184">
    <property type="entry name" value="37S RIBOSOMAL PROTEIN S22"/>
    <property type="match status" value="1"/>
</dbReference>
<dbReference type="PIRSF" id="PIRSF007797">
    <property type="entry name" value="RSM22"/>
    <property type="match status" value="1"/>
</dbReference>
<evidence type="ECO:0000256" key="6">
    <source>
        <dbReference type="ARBA" id="ARBA00023128"/>
    </source>
</evidence>
<dbReference type="Proteomes" id="UP000510647">
    <property type="component" value="Chromosome 5"/>
</dbReference>
<keyword evidence="8" id="KW-0175">Coiled coil</keyword>
<evidence type="ECO:0000256" key="1">
    <source>
        <dbReference type="ARBA" id="ARBA00004173"/>
    </source>
</evidence>
<keyword evidence="3" id="KW-0809">Transit peptide</keyword>
<dbReference type="GO" id="GO:0006412">
    <property type="term" value="P:translation"/>
    <property type="evidence" value="ECO:0007669"/>
    <property type="project" value="InterPro"/>
</dbReference>
<comment type="subcellular location">
    <subcellularLocation>
        <location evidence="1">Mitochondrion</location>
    </subcellularLocation>
</comment>
<dbReference type="InterPro" id="IPR016522">
    <property type="entry name" value="RSM22_mit_bud"/>
</dbReference>
<dbReference type="OrthoDB" id="421327at2759"/>
<organism evidence="10 11">
    <name type="scientific">Torulaspora globosa</name>
    <dbReference type="NCBI Taxonomy" id="48254"/>
    <lineage>
        <taxon>Eukaryota</taxon>
        <taxon>Fungi</taxon>
        <taxon>Dikarya</taxon>
        <taxon>Ascomycota</taxon>
        <taxon>Saccharomycotina</taxon>
        <taxon>Saccharomycetes</taxon>
        <taxon>Saccharomycetales</taxon>
        <taxon>Saccharomycetaceae</taxon>
        <taxon>Torulaspora</taxon>
    </lineage>
</organism>
<comment type="function">
    <text evidence="7">Mitochondrial ribosome (mitoribosome) assembly factor. Binds at the interface of the head and body domains of the mitochondrial small ribosomal subunit (mt-SSU), occluding the mRNA channel and preventing compaction of the head domain towards the body. Probable inactive methyltransferase: retains the characteristic folding and ability to bind S-adenosyl-L-methionine, but it probably lost its methyltransferase activity.</text>
</comment>
<evidence type="ECO:0000313" key="11">
    <source>
        <dbReference type="Proteomes" id="UP000510647"/>
    </source>
</evidence>
<keyword evidence="11" id="KW-1185">Reference proteome</keyword>
<dbReference type="GO" id="GO:0051536">
    <property type="term" value="F:iron-sulfur cluster binding"/>
    <property type="evidence" value="ECO:0007669"/>
    <property type="project" value="UniProtKB-KW"/>
</dbReference>
<dbReference type="GO" id="GO:0008168">
    <property type="term" value="F:methyltransferase activity"/>
    <property type="evidence" value="ECO:0007669"/>
    <property type="project" value="InterPro"/>
</dbReference>
<dbReference type="PANTHER" id="PTHR13184:SF5">
    <property type="entry name" value="METHYLTRANSFERASE-LIKE PROTEIN 17, MITOCHONDRIAL"/>
    <property type="match status" value="1"/>
</dbReference>
<dbReference type="GO" id="GO:0005763">
    <property type="term" value="C:mitochondrial small ribosomal subunit"/>
    <property type="evidence" value="ECO:0007669"/>
    <property type="project" value="TreeGrafter"/>
</dbReference>
<evidence type="ECO:0000256" key="4">
    <source>
        <dbReference type="ARBA" id="ARBA00023004"/>
    </source>
</evidence>
<dbReference type="InterPro" id="IPR029063">
    <property type="entry name" value="SAM-dependent_MTases_sf"/>
</dbReference>
<accession>A0A7H9HUS2</accession>
<reference evidence="10 11" key="1">
    <citation type="submission" date="2020-06" db="EMBL/GenBank/DDBJ databases">
        <title>The yeast mating-type switching endonuclease HO is a domesticated member of an unorthodox homing genetic element family.</title>
        <authorList>
            <person name="Coughlan A.Y."/>
            <person name="Lombardi L."/>
            <person name="Braun-Galleani S."/>
            <person name="Martos A.R."/>
            <person name="Galeote V."/>
            <person name="Bigey F."/>
            <person name="Dequin S."/>
            <person name="Byrne K.P."/>
            <person name="Wolfe K.H."/>
        </authorList>
    </citation>
    <scope>NUCLEOTIDE SEQUENCE [LARGE SCALE GENOMIC DNA]</scope>
    <source>
        <strain evidence="10 11">CBS2947</strain>
    </source>
</reference>
<dbReference type="Pfam" id="PF09243">
    <property type="entry name" value="Rsm22"/>
    <property type="match status" value="2"/>
</dbReference>
<dbReference type="InterPro" id="IPR052571">
    <property type="entry name" value="Mt_RNA_Methyltransferase"/>
</dbReference>